<dbReference type="SMART" id="SM01256">
    <property type="entry name" value="KNOX2"/>
    <property type="match status" value="1"/>
</dbReference>
<gene>
    <name evidence="10" type="primary">KNAT6</name>
    <name evidence="10" type="ORF">MA16_Dca005025</name>
</gene>
<dbReference type="Pfam" id="PF05920">
    <property type="entry name" value="Homeobox_KN"/>
    <property type="match status" value="1"/>
</dbReference>
<evidence type="ECO:0000256" key="1">
    <source>
        <dbReference type="ARBA" id="ARBA00004123"/>
    </source>
</evidence>
<dbReference type="InterPro" id="IPR050224">
    <property type="entry name" value="TALE_homeobox"/>
</dbReference>
<dbReference type="GO" id="GO:0003677">
    <property type="term" value="F:DNA binding"/>
    <property type="evidence" value="ECO:0007669"/>
    <property type="project" value="UniProtKB-UniRule"/>
</dbReference>
<dbReference type="CDD" id="cd00086">
    <property type="entry name" value="homeodomain"/>
    <property type="match status" value="1"/>
</dbReference>
<dbReference type="InterPro" id="IPR008422">
    <property type="entry name" value="KN_HD"/>
</dbReference>
<evidence type="ECO:0000256" key="2">
    <source>
        <dbReference type="ARBA" id="ARBA00023125"/>
    </source>
</evidence>
<accession>A0A2I0WGN7</accession>
<comment type="subcellular location">
    <subcellularLocation>
        <location evidence="1 5">Nucleus</location>
    </subcellularLocation>
</comment>
<protein>
    <submittedName>
        <fullName evidence="10">Homeobox protein knotted-1-like 6</fullName>
    </submittedName>
</protein>
<evidence type="ECO:0000313" key="10">
    <source>
        <dbReference type="EMBL" id="PKU74834.1"/>
    </source>
</evidence>
<dbReference type="GO" id="GO:0000981">
    <property type="term" value="F:DNA-binding transcription factor activity, RNA polymerase II-specific"/>
    <property type="evidence" value="ECO:0007669"/>
    <property type="project" value="InterPro"/>
</dbReference>
<dbReference type="AlphaFoldDB" id="A0A2I0WGN7"/>
<evidence type="ECO:0000256" key="6">
    <source>
        <dbReference type="PROSITE-ProRule" id="PRU00559"/>
    </source>
</evidence>
<proteinExistence type="inferred from homology"/>
<dbReference type="SMART" id="SM01255">
    <property type="entry name" value="KNOX1"/>
    <property type="match status" value="1"/>
</dbReference>
<name>A0A2I0WGN7_9ASPA</name>
<dbReference type="SMART" id="SM00389">
    <property type="entry name" value="HOX"/>
    <property type="match status" value="1"/>
</dbReference>
<organism evidence="10 11">
    <name type="scientific">Dendrobium catenatum</name>
    <dbReference type="NCBI Taxonomy" id="906689"/>
    <lineage>
        <taxon>Eukaryota</taxon>
        <taxon>Viridiplantae</taxon>
        <taxon>Streptophyta</taxon>
        <taxon>Embryophyta</taxon>
        <taxon>Tracheophyta</taxon>
        <taxon>Spermatophyta</taxon>
        <taxon>Magnoliopsida</taxon>
        <taxon>Liliopsida</taxon>
        <taxon>Asparagales</taxon>
        <taxon>Orchidaceae</taxon>
        <taxon>Epidendroideae</taxon>
        <taxon>Malaxideae</taxon>
        <taxon>Dendrobiinae</taxon>
        <taxon>Dendrobium</taxon>
    </lineage>
</organism>
<evidence type="ECO:0000313" key="11">
    <source>
        <dbReference type="Proteomes" id="UP000233837"/>
    </source>
</evidence>
<dbReference type="GO" id="GO:0005634">
    <property type="term" value="C:nucleus"/>
    <property type="evidence" value="ECO:0007669"/>
    <property type="project" value="UniProtKB-SubCell"/>
</dbReference>
<evidence type="ECO:0000256" key="3">
    <source>
        <dbReference type="ARBA" id="ARBA00023155"/>
    </source>
</evidence>
<reference evidence="10 11" key="1">
    <citation type="journal article" date="2016" name="Sci. Rep.">
        <title>The Dendrobium catenatum Lindl. genome sequence provides insights into polysaccharide synthase, floral development and adaptive evolution.</title>
        <authorList>
            <person name="Zhang G.Q."/>
            <person name="Xu Q."/>
            <person name="Bian C."/>
            <person name="Tsai W.C."/>
            <person name="Yeh C.M."/>
            <person name="Liu K.W."/>
            <person name="Yoshida K."/>
            <person name="Zhang L.S."/>
            <person name="Chang S.B."/>
            <person name="Chen F."/>
            <person name="Shi Y."/>
            <person name="Su Y.Y."/>
            <person name="Zhang Y.Q."/>
            <person name="Chen L.J."/>
            <person name="Yin Y."/>
            <person name="Lin M."/>
            <person name="Huang H."/>
            <person name="Deng H."/>
            <person name="Wang Z.W."/>
            <person name="Zhu S.L."/>
            <person name="Zhao X."/>
            <person name="Deng C."/>
            <person name="Niu S.C."/>
            <person name="Huang J."/>
            <person name="Wang M."/>
            <person name="Liu G.H."/>
            <person name="Yang H.J."/>
            <person name="Xiao X.J."/>
            <person name="Hsiao Y.Y."/>
            <person name="Wu W.L."/>
            <person name="Chen Y.Y."/>
            <person name="Mitsuda N."/>
            <person name="Ohme-Takagi M."/>
            <person name="Luo Y.B."/>
            <person name="Van de Peer Y."/>
            <person name="Liu Z.J."/>
        </authorList>
    </citation>
    <scope>NUCLEOTIDE SEQUENCE [LARGE SCALE GENOMIC DNA]</scope>
    <source>
        <tissue evidence="10">The whole plant</tissue>
    </source>
</reference>
<dbReference type="InterPro" id="IPR005539">
    <property type="entry name" value="ELK_dom"/>
</dbReference>
<comment type="similarity">
    <text evidence="6">Belongs to the TALE/KNOX homeobox family.</text>
</comment>
<evidence type="ECO:0000259" key="9">
    <source>
        <dbReference type="PROSITE" id="PS51213"/>
    </source>
</evidence>
<dbReference type="SUPFAM" id="SSF46689">
    <property type="entry name" value="Homeodomain-like"/>
    <property type="match status" value="1"/>
</dbReference>
<feature type="region of interest" description="Disordered" evidence="7">
    <location>
        <begin position="152"/>
        <end position="179"/>
    </location>
</feature>
<dbReference type="InterPro" id="IPR001356">
    <property type="entry name" value="HD"/>
</dbReference>
<keyword evidence="4 5" id="KW-0539">Nucleus</keyword>
<dbReference type="Pfam" id="PF03791">
    <property type="entry name" value="KNOX2"/>
    <property type="match status" value="1"/>
</dbReference>
<evidence type="ECO:0000259" key="8">
    <source>
        <dbReference type="PROSITE" id="PS50071"/>
    </source>
</evidence>
<dbReference type="InterPro" id="IPR009057">
    <property type="entry name" value="Homeodomain-like_sf"/>
</dbReference>
<keyword evidence="3 5" id="KW-0371">Homeobox</keyword>
<dbReference type="OrthoDB" id="10056939at2759"/>
<dbReference type="EMBL" id="KZ502668">
    <property type="protein sequence ID" value="PKU74834.1"/>
    <property type="molecule type" value="Genomic_DNA"/>
</dbReference>
<evidence type="ECO:0000256" key="5">
    <source>
        <dbReference type="PROSITE-ProRule" id="PRU00108"/>
    </source>
</evidence>
<dbReference type="Pfam" id="PF03790">
    <property type="entry name" value="KNOX1"/>
    <property type="match status" value="1"/>
</dbReference>
<dbReference type="SMART" id="SM01188">
    <property type="entry name" value="ELK"/>
    <property type="match status" value="1"/>
</dbReference>
<reference evidence="10 11" key="2">
    <citation type="journal article" date="2017" name="Nature">
        <title>The Apostasia genome and the evolution of orchids.</title>
        <authorList>
            <person name="Zhang G.Q."/>
            <person name="Liu K.W."/>
            <person name="Li Z."/>
            <person name="Lohaus R."/>
            <person name="Hsiao Y.Y."/>
            <person name="Niu S.C."/>
            <person name="Wang J.Y."/>
            <person name="Lin Y.C."/>
            <person name="Xu Q."/>
            <person name="Chen L.J."/>
            <person name="Yoshida K."/>
            <person name="Fujiwara S."/>
            <person name="Wang Z.W."/>
            <person name="Zhang Y.Q."/>
            <person name="Mitsuda N."/>
            <person name="Wang M."/>
            <person name="Liu G.H."/>
            <person name="Pecoraro L."/>
            <person name="Huang H.X."/>
            <person name="Xiao X.J."/>
            <person name="Lin M."/>
            <person name="Wu X.Y."/>
            <person name="Wu W.L."/>
            <person name="Chen Y.Y."/>
            <person name="Chang S.B."/>
            <person name="Sakamoto S."/>
            <person name="Ohme-Takagi M."/>
            <person name="Yagi M."/>
            <person name="Zeng S.J."/>
            <person name="Shen C.Y."/>
            <person name="Yeh C.M."/>
            <person name="Luo Y.B."/>
            <person name="Tsai W.C."/>
            <person name="Van de Peer Y."/>
            <person name="Liu Z.J."/>
        </authorList>
    </citation>
    <scope>NUCLEOTIDE SEQUENCE [LARGE SCALE GENOMIC DNA]</scope>
    <source>
        <tissue evidence="10">The whole plant</tissue>
    </source>
</reference>
<dbReference type="PROSITE" id="PS50071">
    <property type="entry name" value="HOMEOBOX_2"/>
    <property type="match status" value="1"/>
</dbReference>
<dbReference type="InterPro" id="IPR005541">
    <property type="entry name" value="KNOX2"/>
</dbReference>
<dbReference type="Gene3D" id="1.10.10.60">
    <property type="entry name" value="Homeodomain-like"/>
    <property type="match status" value="1"/>
</dbReference>
<keyword evidence="11" id="KW-1185">Reference proteome</keyword>
<dbReference type="PROSITE" id="PS00027">
    <property type="entry name" value="HOMEOBOX_1"/>
    <property type="match status" value="1"/>
</dbReference>
<dbReference type="PROSITE" id="PS51213">
    <property type="entry name" value="ELK"/>
    <property type="match status" value="1"/>
</dbReference>
<dbReference type="InterPro" id="IPR005540">
    <property type="entry name" value="KNOX1"/>
</dbReference>
<feature type="domain" description="ELK" evidence="9">
    <location>
        <begin position="182"/>
        <end position="202"/>
    </location>
</feature>
<keyword evidence="2 5" id="KW-0238">DNA-binding</keyword>
<evidence type="ECO:0000256" key="7">
    <source>
        <dbReference type="SAM" id="MobiDB-lite"/>
    </source>
</evidence>
<dbReference type="PANTHER" id="PTHR11850">
    <property type="entry name" value="HOMEOBOX PROTEIN TRANSCRIPTION FACTORS"/>
    <property type="match status" value="1"/>
</dbReference>
<feature type="domain" description="Homeobox" evidence="8">
    <location>
        <begin position="202"/>
        <end position="265"/>
    </location>
</feature>
<dbReference type="Proteomes" id="UP000233837">
    <property type="component" value="Unassembled WGS sequence"/>
</dbReference>
<dbReference type="STRING" id="906689.A0A2I0WGN7"/>
<evidence type="ECO:0000256" key="4">
    <source>
        <dbReference type="ARBA" id="ARBA00023242"/>
    </source>
</evidence>
<dbReference type="InterPro" id="IPR017970">
    <property type="entry name" value="Homeobox_CS"/>
</dbReference>
<sequence>MDEMYGLQPDSAFAAAEDLHGLIAAAGYGAAAAAAAAEEEMKARIASHPRYPHLLEAYIDCQKVGAPPDIASLLEDIRRENAGGERVASSSVILGSDPELDEFMEMYCDVLVKYRRDLERPFDEATAFLNTMEVQLSDLCKPTCRPALGPYVSDEAVGSSDEELSGGEGEAPESHLKGEERDLKEKLLRKYSGYLSSLKQEFSKKKKKGKLPKEARQILFEWWTAHYKWPYPTEADKIALAEATGLDQKQINNWFINQRKRHWKPADQNMHFSVMDSSSTSSFFADD</sequence>
<feature type="DNA-binding region" description="Homeobox; TALE-type" evidence="5">
    <location>
        <begin position="203"/>
        <end position="266"/>
    </location>
</feature>
<dbReference type="Pfam" id="PF03789">
    <property type="entry name" value="ELK"/>
    <property type="match status" value="1"/>
</dbReference>